<dbReference type="InterPro" id="IPR012675">
    <property type="entry name" value="Beta-grasp_dom_sf"/>
</dbReference>
<keyword evidence="2" id="KW-1185">Reference proteome</keyword>
<dbReference type="STRING" id="368408.Tpen_0315"/>
<dbReference type="AlphaFoldDB" id="A1RWZ4"/>
<name>A1RWZ4_THEPD</name>
<dbReference type="HOGENOM" id="CLU_114601_8_0_2"/>
<organism evidence="1 2">
    <name type="scientific">Thermofilum pendens (strain DSM 2475 / Hrk 5)</name>
    <dbReference type="NCBI Taxonomy" id="368408"/>
    <lineage>
        <taxon>Archaea</taxon>
        <taxon>Thermoproteota</taxon>
        <taxon>Thermoprotei</taxon>
        <taxon>Thermofilales</taxon>
        <taxon>Thermofilaceae</taxon>
        <taxon>Thermofilum</taxon>
    </lineage>
</organism>
<sequence length="83" mass="9231">MKLQVRYVSLMKDKTGKEQEEIELDAEEPTLEDLLRILEEKYGVPMLSGEEEMLVLVNGRRSGLKEKLSDGSQVVIAPPVSGG</sequence>
<dbReference type="SUPFAM" id="SSF54285">
    <property type="entry name" value="MoaD/ThiS"/>
    <property type="match status" value="1"/>
</dbReference>
<proteinExistence type="predicted"/>
<evidence type="ECO:0000313" key="2">
    <source>
        <dbReference type="Proteomes" id="UP000000641"/>
    </source>
</evidence>
<dbReference type="Gene3D" id="3.10.20.30">
    <property type="match status" value="1"/>
</dbReference>
<dbReference type="KEGG" id="tpe:Tpen_0315"/>
<accession>A1RWZ4</accession>
<dbReference type="Pfam" id="PF02597">
    <property type="entry name" value="ThiS"/>
    <property type="match status" value="1"/>
</dbReference>
<dbReference type="InterPro" id="IPR010038">
    <property type="entry name" value="MoaD_arc-typ"/>
</dbReference>
<dbReference type="EnsemblBacteria" id="ABL77724">
    <property type="protein sequence ID" value="ABL77724"/>
    <property type="gene ID" value="Tpen_0315"/>
</dbReference>
<dbReference type="EMBL" id="CP000505">
    <property type="protein sequence ID" value="ABL77724.1"/>
    <property type="molecule type" value="Genomic_DNA"/>
</dbReference>
<dbReference type="RefSeq" id="WP_011751989.1">
    <property type="nucleotide sequence ID" value="NC_008698.1"/>
</dbReference>
<gene>
    <name evidence="1" type="ordered locus">Tpen_0315</name>
</gene>
<protein>
    <submittedName>
        <fullName evidence="1">MoaD family protein</fullName>
    </submittedName>
</protein>
<reference evidence="2" key="1">
    <citation type="journal article" date="2008" name="J. Bacteriol.">
        <title>Genome sequence of Thermofilum pendens reveals an exceptional loss of biosynthetic pathways without genome reduction.</title>
        <authorList>
            <person name="Anderson I."/>
            <person name="Rodriguez J."/>
            <person name="Susanti D."/>
            <person name="Porat I."/>
            <person name="Reich C."/>
            <person name="Ulrich L.E."/>
            <person name="Elkins J.G."/>
            <person name="Mavromatis K."/>
            <person name="Lykidis A."/>
            <person name="Kim E."/>
            <person name="Thompson L.S."/>
            <person name="Nolan M."/>
            <person name="Land M."/>
            <person name="Copeland A."/>
            <person name="Lapidus A."/>
            <person name="Lucas S."/>
            <person name="Detter C."/>
            <person name="Zhulin I.B."/>
            <person name="Olsen G.J."/>
            <person name="Whitman W."/>
            <person name="Mukhopadhyay B."/>
            <person name="Bristow J."/>
            <person name="Kyrpides N."/>
        </authorList>
    </citation>
    <scope>NUCLEOTIDE SEQUENCE [LARGE SCALE GENOMIC DNA]</scope>
    <source>
        <strain evidence="2">DSM 2475 / Hrk 5</strain>
    </source>
</reference>
<dbReference type="NCBIfam" id="TIGR01687">
    <property type="entry name" value="moaD_arch"/>
    <property type="match status" value="1"/>
</dbReference>
<dbReference type="eggNOG" id="arCOG00536">
    <property type="taxonomic scope" value="Archaea"/>
</dbReference>
<dbReference type="GeneID" id="4602083"/>
<dbReference type="InterPro" id="IPR003749">
    <property type="entry name" value="ThiS/MoaD-like"/>
</dbReference>
<evidence type="ECO:0000313" key="1">
    <source>
        <dbReference type="EMBL" id="ABL77724.1"/>
    </source>
</evidence>
<dbReference type="Proteomes" id="UP000000641">
    <property type="component" value="Chromosome"/>
</dbReference>
<dbReference type="InterPro" id="IPR016155">
    <property type="entry name" value="Mopterin_synth/thiamin_S_b"/>
</dbReference>